<proteinExistence type="inferred from homology"/>
<sequence>MICSSCRRAFWLRVGTLRKQIAVPLSSSSVRHYAAAVPATPNAASSQPASPAEQPGSQSNAAQSQPLSDPSKASSVSAMPDAPTKKIRAPKNLKSSVAAGTELKGLGFTKAKPVIKAMEDHEYPDWLWTLLDGNSKAGEPSVDLAAMTKKQRLRYDKAQERLRNNIPVEIPLHEQSKDLTGPSDDAITSLQRRQEVTKSARVANRKNIRETNFLKSM</sequence>
<dbReference type="Pfam" id="PF08561">
    <property type="entry name" value="Ribosomal_L37"/>
    <property type="match status" value="1"/>
</dbReference>
<keyword evidence="10" id="KW-1185">Reference proteome</keyword>
<comment type="similarity">
    <text evidence="6">Belongs to the mitochondrion-specific ribosomal protein mL54 family.</text>
</comment>
<evidence type="ECO:0000256" key="3">
    <source>
        <dbReference type="ARBA" id="ARBA00022980"/>
    </source>
</evidence>
<dbReference type="EMBL" id="AMGV01000001">
    <property type="protein sequence ID" value="KEF63308.1"/>
    <property type="molecule type" value="Genomic_DNA"/>
</dbReference>
<dbReference type="OrthoDB" id="10252718at2759"/>
<dbReference type="AlphaFoldDB" id="A0A072PVG3"/>
<dbReference type="GeneID" id="25276232"/>
<accession>A0A072PVG3</accession>
<dbReference type="Proteomes" id="UP000027920">
    <property type="component" value="Unassembled WGS sequence"/>
</dbReference>
<dbReference type="PANTHER" id="PTHR28595:SF1">
    <property type="entry name" value="LARGE RIBOSOMAL SUBUNIT PROTEIN ML54"/>
    <property type="match status" value="1"/>
</dbReference>
<evidence type="ECO:0000256" key="4">
    <source>
        <dbReference type="ARBA" id="ARBA00023128"/>
    </source>
</evidence>
<dbReference type="InterPro" id="IPR013870">
    <property type="entry name" value="Ribosomal_mL54"/>
</dbReference>
<dbReference type="PANTHER" id="PTHR28595">
    <property type="entry name" value="39S RIBOSOMAL PROTEIN L54, MITOCHONDRIAL"/>
    <property type="match status" value="1"/>
</dbReference>
<dbReference type="VEuPathDB" id="FungiDB:A1O9_01285"/>
<evidence type="ECO:0000256" key="2">
    <source>
        <dbReference type="ARBA" id="ARBA00022946"/>
    </source>
</evidence>
<evidence type="ECO:0000313" key="10">
    <source>
        <dbReference type="Proteomes" id="UP000027920"/>
    </source>
</evidence>
<dbReference type="GO" id="GO:0005762">
    <property type="term" value="C:mitochondrial large ribosomal subunit"/>
    <property type="evidence" value="ECO:0007669"/>
    <property type="project" value="TreeGrafter"/>
</dbReference>
<keyword evidence="3" id="KW-0689">Ribosomal protein</keyword>
<feature type="region of interest" description="Disordered" evidence="8">
    <location>
        <begin position="41"/>
        <end position="93"/>
    </location>
</feature>
<organism evidence="9 10">
    <name type="scientific">Exophiala aquamarina CBS 119918</name>
    <dbReference type="NCBI Taxonomy" id="1182545"/>
    <lineage>
        <taxon>Eukaryota</taxon>
        <taxon>Fungi</taxon>
        <taxon>Dikarya</taxon>
        <taxon>Ascomycota</taxon>
        <taxon>Pezizomycotina</taxon>
        <taxon>Eurotiomycetes</taxon>
        <taxon>Chaetothyriomycetidae</taxon>
        <taxon>Chaetothyriales</taxon>
        <taxon>Herpotrichiellaceae</taxon>
        <taxon>Exophiala</taxon>
    </lineage>
</organism>
<evidence type="ECO:0000256" key="5">
    <source>
        <dbReference type="ARBA" id="ARBA00023274"/>
    </source>
</evidence>
<evidence type="ECO:0000256" key="8">
    <source>
        <dbReference type="SAM" id="MobiDB-lite"/>
    </source>
</evidence>
<reference evidence="9 10" key="1">
    <citation type="submission" date="2013-03" db="EMBL/GenBank/DDBJ databases">
        <title>The Genome Sequence of Exophiala aquamarina CBS 119918.</title>
        <authorList>
            <consortium name="The Broad Institute Genomics Platform"/>
            <person name="Cuomo C."/>
            <person name="de Hoog S."/>
            <person name="Gorbushina A."/>
            <person name="Walker B."/>
            <person name="Young S.K."/>
            <person name="Zeng Q."/>
            <person name="Gargeya S."/>
            <person name="Fitzgerald M."/>
            <person name="Haas B."/>
            <person name="Abouelleil A."/>
            <person name="Allen A.W."/>
            <person name="Alvarado L."/>
            <person name="Arachchi H.M."/>
            <person name="Berlin A.M."/>
            <person name="Chapman S.B."/>
            <person name="Gainer-Dewar J."/>
            <person name="Goldberg J."/>
            <person name="Griggs A."/>
            <person name="Gujja S."/>
            <person name="Hansen M."/>
            <person name="Howarth C."/>
            <person name="Imamovic A."/>
            <person name="Ireland A."/>
            <person name="Larimer J."/>
            <person name="McCowan C."/>
            <person name="Murphy C."/>
            <person name="Pearson M."/>
            <person name="Poon T.W."/>
            <person name="Priest M."/>
            <person name="Roberts A."/>
            <person name="Saif S."/>
            <person name="Shea T."/>
            <person name="Sisk P."/>
            <person name="Sykes S."/>
            <person name="Wortman J."/>
            <person name="Nusbaum C."/>
            <person name="Birren B."/>
        </authorList>
    </citation>
    <scope>NUCLEOTIDE SEQUENCE [LARGE SCALE GENOMIC DNA]</scope>
    <source>
        <strain evidence="9 10">CBS 119918</strain>
    </source>
</reference>
<comment type="caution">
    <text evidence="9">The sequence shown here is derived from an EMBL/GenBank/DDBJ whole genome shotgun (WGS) entry which is preliminary data.</text>
</comment>
<gene>
    <name evidence="9" type="ORF">A1O9_01285</name>
</gene>
<evidence type="ECO:0000256" key="7">
    <source>
        <dbReference type="ARBA" id="ARBA00035179"/>
    </source>
</evidence>
<feature type="compositionally biased region" description="Low complexity" evidence="8">
    <location>
        <begin position="41"/>
        <end position="59"/>
    </location>
</feature>
<keyword evidence="2" id="KW-0809">Transit peptide</keyword>
<dbReference type="STRING" id="1182545.A0A072PVG3"/>
<keyword evidence="5" id="KW-0687">Ribonucleoprotein</keyword>
<comment type="subcellular location">
    <subcellularLocation>
        <location evidence="1">Mitochondrion</location>
    </subcellularLocation>
</comment>
<evidence type="ECO:0000256" key="6">
    <source>
        <dbReference type="ARBA" id="ARBA00033752"/>
    </source>
</evidence>
<feature type="compositionally biased region" description="Polar residues" evidence="8">
    <location>
        <begin position="60"/>
        <end position="77"/>
    </location>
</feature>
<dbReference type="GO" id="GO:0003735">
    <property type="term" value="F:structural constituent of ribosome"/>
    <property type="evidence" value="ECO:0007669"/>
    <property type="project" value="TreeGrafter"/>
</dbReference>
<protein>
    <recommendedName>
        <fullName evidence="7">Large ribosomal subunit protein mL54</fullName>
    </recommendedName>
</protein>
<evidence type="ECO:0000313" key="9">
    <source>
        <dbReference type="EMBL" id="KEF63308.1"/>
    </source>
</evidence>
<evidence type="ECO:0000256" key="1">
    <source>
        <dbReference type="ARBA" id="ARBA00004173"/>
    </source>
</evidence>
<keyword evidence="4" id="KW-0496">Mitochondrion</keyword>
<name>A0A072PVG3_9EURO</name>
<dbReference type="HOGENOM" id="CLU_086132_0_0_1"/>
<dbReference type="RefSeq" id="XP_013265898.1">
    <property type="nucleotide sequence ID" value="XM_013410444.1"/>
</dbReference>